<dbReference type="AlphaFoldDB" id="A0AA36NLH4"/>
<keyword evidence="3" id="KW-1185">Reference proteome</keyword>
<feature type="region of interest" description="Disordered" evidence="1">
    <location>
        <begin position="40"/>
        <end position="67"/>
    </location>
</feature>
<accession>A0AA36NLH4</accession>
<dbReference type="EMBL" id="CAUJNA010003758">
    <property type="protein sequence ID" value="CAJ1409206.1"/>
    <property type="molecule type" value="Genomic_DNA"/>
</dbReference>
<protein>
    <submittedName>
        <fullName evidence="2">Uncharacterized protein</fullName>
    </submittedName>
</protein>
<proteinExistence type="predicted"/>
<reference evidence="2" key="1">
    <citation type="submission" date="2023-08" db="EMBL/GenBank/DDBJ databases">
        <authorList>
            <person name="Chen Y."/>
            <person name="Shah S."/>
            <person name="Dougan E. K."/>
            <person name="Thang M."/>
            <person name="Chan C."/>
        </authorList>
    </citation>
    <scope>NUCLEOTIDE SEQUENCE</scope>
</reference>
<organism evidence="2 3">
    <name type="scientific">Effrenium voratum</name>
    <dbReference type="NCBI Taxonomy" id="2562239"/>
    <lineage>
        <taxon>Eukaryota</taxon>
        <taxon>Sar</taxon>
        <taxon>Alveolata</taxon>
        <taxon>Dinophyceae</taxon>
        <taxon>Suessiales</taxon>
        <taxon>Symbiodiniaceae</taxon>
        <taxon>Effrenium</taxon>
    </lineage>
</organism>
<dbReference type="Proteomes" id="UP001178507">
    <property type="component" value="Unassembled WGS sequence"/>
</dbReference>
<comment type="caution">
    <text evidence="2">The sequence shown here is derived from an EMBL/GenBank/DDBJ whole genome shotgun (WGS) entry which is preliminary data.</text>
</comment>
<evidence type="ECO:0000313" key="3">
    <source>
        <dbReference type="Proteomes" id="UP001178507"/>
    </source>
</evidence>
<sequence length="182" mass="19181">MSGQYITFTRCHCSQKYLQNVGSRGLARAGRSDGATYKAQLGAGPAATSTRQSRKSKKVVIGPDRQTGTEGLDFGGTRWLYRTCVELAEGTDEAPALAGARVLPLALPRAAILALLDSVAPPLLPACAHGGTLARNHWWELHARMASGTSPLVTWAELAAELDGLADLHPRNGAACGHKGLL</sequence>
<gene>
    <name evidence="2" type="ORF">EVOR1521_LOCUS30373</name>
</gene>
<name>A0AA36NLH4_9DINO</name>
<evidence type="ECO:0000256" key="1">
    <source>
        <dbReference type="SAM" id="MobiDB-lite"/>
    </source>
</evidence>
<evidence type="ECO:0000313" key="2">
    <source>
        <dbReference type="EMBL" id="CAJ1409206.1"/>
    </source>
</evidence>